<keyword evidence="2" id="KW-1185">Reference proteome</keyword>
<evidence type="ECO:0000313" key="1">
    <source>
        <dbReference type="EMBL" id="KAJ7190832.1"/>
    </source>
</evidence>
<gene>
    <name evidence="1" type="ORF">GGX14DRAFT_603407</name>
</gene>
<evidence type="ECO:0000313" key="2">
    <source>
        <dbReference type="Proteomes" id="UP001219525"/>
    </source>
</evidence>
<organism evidence="1 2">
    <name type="scientific">Mycena pura</name>
    <dbReference type="NCBI Taxonomy" id="153505"/>
    <lineage>
        <taxon>Eukaryota</taxon>
        <taxon>Fungi</taxon>
        <taxon>Dikarya</taxon>
        <taxon>Basidiomycota</taxon>
        <taxon>Agaricomycotina</taxon>
        <taxon>Agaricomycetes</taxon>
        <taxon>Agaricomycetidae</taxon>
        <taxon>Agaricales</taxon>
        <taxon>Marasmiineae</taxon>
        <taxon>Mycenaceae</taxon>
        <taxon>Mycena</taxon>
    </lineage>
</organism>
<comment type="caution">
    <text evidence="1">The sequence shown here is derived from an EMBL/GenBank/DDBJ whole genome shotgun (WGS) entry which is preliminary data.</text>
</comment>
<reference evidence="1" key="1">
    <citation type="submission" date="2023-03" db="EMBL/GenBank/DDBJ databases">
        <title>Massive genome expansion in bonnet fungi (Mycena s.s.) driven by repeated elements and novel gene families across ecological guilds.</title>
        <authorList>
            <consortium name="Lawrence Berkeley National Laboratory"/>
            <person name="Harder C.B."/>
            <person name="Miyauchi S."/>
            <person name="Viragh M."/>
            <person name="Kuo A."/>
            <person name="Thoen E."/>
            <person name="Andreopoulos B."/>
            <person name="Lu D."/>
            <person name="Skrede I."/>
            <person name="Drula E."/>
            <person name="Henrissat B."/>
            <person name="Morin E."/>
            <person name="Kohler A."/>
            <person name="Barry K."/>
            <person name="LaButti K."/>
            <person name="Morin E."/>
            <person name="Salamov A."/>
            <person name="Lipzen A."/>
            <person name="Mereny Z."/>
            <person name="Hegedus B."/>
            <person name="Baldrian P."/>
            <person name="Stursova M."/>
            <person name="Weitz H."/>
            <person name="Taylor A."/>
            <person name="Grigoriev I.V."/>
            <person name="Nagy L.G."/>
            <person name="Martin F."/>
            <person name="Kauserud H."/>
        </authorList>
    </citation>
    <scope>NUCLEOTIDE SEQUENCE</scope>
    <source>
        <strain evidence="1">9144</strain>
    </source>
</reference>
<dbReference type="Proteomes" id="UP001219525">
    <property type="component" value="Unassembled WGS sequence"/>
</dbReference>
<dbReference type="SUPFAM" id="SSF52047">
    <property type="entry name" value="RNI-like"/>
    <property type="match status" value="1"/>
</dbReference>
<sequence>MSTLPFELMDLIIGHIQGDKDALASCSLLSRSWLHSSRPYLFGSVTLCDHSYEVFLRLKASRHCTFISSIKTLSISRPEKDRFSDTDFTKLIRKLTGFPSLTCLRLSYICWTHLSATSVDAFTAVFHDITELDIQHSTFEKPHQLIALLACLPRLEKVTVHTQLLYDETWMQALPGLPTPSAPPGSLQVVRLRLDSYDTCPCASILSWIVNGPPTVRVLKLGRIWREGLPAVGPHLRTLGPVLRELDLDLASFISAREVGKHLAPHLACLPHIAHLTVHVDLSESEPKHCQWYACLALLGALPRAPPALEKFTMVFTGKYLPEDFDWAHLYAEVRAHTRLRLMRFHLQSSISNVRRAMEEIRRLVAPEFAARGSIEVSLFNSVVLT</sequence>
<accession>A0AAD6UMJ5</accession>
<evidence type="ECO:0008006" key="3">
    <source>
        <dbReference type="Google" id="ProtNLM"/>
    </source>
</evidence>
<dbReference type="InterPro" id="IPR032675">
    <property type="entry name" value="LRR_dom_sf"/>
</dbReference>
<dbReference type="Gene3D" id="3.80.10.10">
    <property type="entry name" value="Ribonuclease Inhibitor"/>
    <property type="match status" value="1"/>
</dbReference>
<protein>
    <recommendedName>
        <fullName evidence="3">F-box domain-containing protein</fullName>
    </recommendedName>
</protein>
<name>A0AAD6UMJ5_9AGAR</name>
<proteinExistence type="predicted"/>
<dbReference type="AlphaFoldDB" id="A0AAD6UMJ5"/>
<dbReference type="EMBL" id="JARJCW010000142">
    <property type="protein sequence ID" value="KAJ7190832.1"/>
    <property type="molecule type" value="Genomic_DNA"/>
</dbReference>